<accession>A0A1V5SFF1</accession>
<dbReference type="AlphaFoldDB" id="A0A1V5SFF1"/>
<feature type="transmembrane region" description="Helical" evidence="1">
    <location>
        <begin position="161"/>
        <end position="179"/>
    </location>
</feature>
<dbReference type="PANTHER" id="PTHR33802">
    <property type="entry name" value="SI:CH211-161H7.5-RELATED"/>
    <property type="match status" value="1"/>
</dbReference>
<keyword evidence="1" id="KW-0472">Membrane</keyword>
<comment type="caution">
    <text evidence="2">The sequence shown here is derived from an EMBL/GenBank/DDBJ whole genome shotgun (WGS) entry which is preliminary data.</text>
</comment>
<feature type="transmembrane region" description="Helical" evidence="1">
    <location>
        <begin position="123"/>
        <end position="149"/>
    </location>
</feature>
<dbReference type="EMBL" id="MWBO01000017">
    <property type="protein sequence ID" value="OQA52921.1"/>
    <property type="molecule type" value="Genomic_DNA"/>
</dbReference>
<name>A0A1V5SFF1_9BACT</name>
<feature type="transmembrane region" description="Helical" evidence="1">
    <location>
        <begin position="186"/>
        <end position="204"/>
    </location>
</feature>
<evidence type="ECO:0000256" key="1">
    <source>
        <dbReference type="SAM" id="Phobius"/>
    </source>
</evidence>
<feature type="transmembrane region" description="Helical" evidence="1">
    <location>
        <begin position="66"/>
        <end position="84"/>
    </location>
</feature>
<evidence type="ECO:0000313" key="2">
    <source>
        <dbReference type="EMBL" id="OQA52921.1"/>
    </source>
</evidence>
<reference evidence="2" key="1">
    <citation type="submission" date="2017-02" db="EMBL/GenBank/DDBJ databases">
        <title>Delving into the versatile metabolic prowess of the omnipresent phylum Bacteroidetes.</title>
        <authorList>
            <person name="Nobu M.K."/>
            <person name="Mei R."/>
            <person name="Narihiro T."/>
            <person name="Kuroda K."/>
            <person name="Liu W.-T."/>
        </authorList>
    </citation>
    <scope>NUCLEOTIDE SEQUENCE</scope>
    <source>
        <strain evidence="2">ADurb.Bin280</strain>
    </source>
</reference>
<proteinExistence type="predicted"/>
<dbReference type="Proteomes" id="UP000485367">
    <property type="component" value="Unassembled WGS sequence"/>
</dbReference>
<gene>
    <name evidence="2" type="ORF">BWY43_00292</name>
</gene>
<dbReference type="PANTHER" id="PTHR33802:SF1">
    <property type="entry name" value="XK-RELATED PROTEIN"/>
    <property type="match status" value="1"/>
</dbReference>
<evidence type="ECO:0008006" key="3">
    <source>
        <dbReference type="Google" id="ProtNLM"/>
    </source>
</evidence>
<feature type="transmembrane region" description="Helical" evidence="1">
    <location>
        <begin position="90"/>
        <end position="111"/>
    </location>
</feature>
<sequence>MGVLVVNYLATALPIAGRDTGAISDSYPNLFAPAGYAFAIWGLIYLLLGIYVVYQFVGKNDKLIAQVNKYFIVNSIFNISWIFAWHYDVIWLSVVLMLGILITLIKIADLLRQNALEPVERSLVLLPFSVYFGWITVATVANITTLLVALNWNGFGLSQSLWTVLILLIGALIGSWRTLIDRKPSYTLVLIWAYGAILSKHLSATGFDSAYPAVITTVYICLAIFIGVIAIVLFSKKVDAKS</sequence>
<keyword evidence="1" id="KW-1133">Transmembrane helix</keyword>
<keyword evidence="1" id="KW-0812">Transmembrane</keyword>
<organism evidence="2">
    <name type="scientific">candidate division WS2 bacterium ADurb.Bin280</name>
    <dbReference type="NCBI Taxonomy" id="1852829"/>
    <lineage>
        <taxon>Bacteria</taxon>
        <taxon>candidate division WS2</taxon>
    </lineage>
</organism>
<feature type="transmembrane region" description="Helical" evidence="1">
    <location>
        <begin position="210"/>
        <end position="234"/>
    </location>
</feature>
<feature type="transmembrane region" description="Helical" evidence="1">
    <location>
        <begin position="34"/>
        <end position="54"/>
    </location>
</feature>
<protein>
    <recommendedName>
        <fullName evidence="3">TspO/MBR family protein</fullName>
    </recommendedName>
</protein>